<evidence type="ECO:0000313" key="6">
    <source>
        <dbReference type="EMBL" id="ATQ44946.1"/>
    </source>
</evidence>
<dbReference type="GO" id="GO:1990281">
    <property type="term" value="C:efflux pump complex"/>
    <property type="evidence" value="ECO:0007669"/>
    <property type="project" value="TreeGrafter"/>
</dbReference>
<dbReference type="InterPro" id="IPR006143">
    <property type="entry name" value="RND_pump_MFP"/>
</dbReference>
<dbReference type="Proteomes" id="UP000228945">
    <property type="component" value="Chromosome"/>
</dbReference>
<dbReference type="EMBL" id="CP024201">
    <property type="protein sequence ID" value="ATQ44946.1"/>
    <property type="molecule type" value="Genomic_DNA"/>
</dbReference>
<evidence type="ECO:0000256" key="1">
    <source>
        <dbReference type="ARBA" id="ARBA00009477"/>
    </source>
</evidence>
<dbReference type="Gene3D" id="2.40.30.170">
    <property type="match status" value="1"/>
</dbReference>
<dbReference type="Pfam" id="PF25954">
    <property type="entry name" value="Beta-barrel_RND_2"/>
    <property type="match status" value="1"/>
</dbReference>
<proteinExistence type="inferred from homology"/>
<dbReference type="Gene3D" id="1.10.287.470">
    <property type="entry name" value="Helix hairpin bin"/>
    <property type="match status" value="1"/>
</dbReference>
<keyword evidence="2" id="KW-0175">Coiled coil</keyword>
<dbReference type="NCBIfam" id="TIGR01730">
    <property type="entry name" value="RND_mfp"/>
    <property type="match status" value="1"/>
</dbReference>
<dbReference type="Pfam" id="PF25917">
    <property type="entry name" value="BSH_RND"/>
    <property type="match status" value="1"/>
</dbReference>
<dbReference type="AlphaFoldDB" id="A0A2D2B405"/>
<dbReference type="KEGG" id="cmb:CSW64_08935"/>
<feature type="domain" description="Multidrug resistance protein MdtA-like barrel-sandwich hybrid" evidence="3">
    <location>
        <begin position="55"/>
        <end position="175"/>
    </location>
</feature>
<dbReference type="InterPro" id="IPR058792">
    <property type="entry name" value="Beta-barrel_RND_2"/>
</dbReference>
<accession>A0A2D2B405</accession>
<gene>
    <name evidence="6" type="ORF">CSW64_08935</name>
</gene>
<evidence type="ECO:0000313" key="7">
    <source>
        <dbReference type="Proteomes" id="UP000228945"/>
    </source>
</evidence>
<dbReference type="Gene3D" id="2.40.420.20">
    <property type="match status" value="1"/>
</dbReference>
<comment type="similarity">
    <text evidence="1">Belongs to the membrane fusion protein (MFP) (TC 8.A.1) family.</text>
</comment>
<sequence length="353" mass="36912">MLVGGGIKLAFGDAKPKAGGGGPGGRAAAVSQTQVADHAFVDRIEVLGAAKGRQAVTITSNTTELVTAVRFQDGQQVAKGQVLVELKANEQDAGLIEARARLAQAERDYKRWSELAERGVAPRATAEQYLSALETARASVAAADSRKLDRVIRAPFSGVVGLTDVAPGTLIQPGAKIVSLDDLSTVRVDFNIPDRYLPVLAEGAPIAAKPDAWPNESFNGRIAQLDSRIDPATRAIVARAEFPNPAGRIKPGMLMRVTIAHGGRQAPAVPEAAIQFEADQAYAFVIDRKGEGSVARKQPIQVGVTQDGFVEILGGLKPGERIVADGLNRIQNGQAVRVGGGKGGANAGQQAAR</sequence>
<evidence type="ECO:0000256" key="2">
    <source>
        <dbReference type="SAM" id="Coils"/>
    </source>
</evidence>
<dbReference type="PANTHER" id="PTHR30469">
    <property type="entry name" value="MULTIDRUG RESISTANCE PROTEIN MDTA"/>
    <property type="match status" value="1"/>
</dbReference>
<dbReference type="InterPro" id="IPR058625">
    <property type="entry name" value="MdtA-like_BSH"/>
</dbReference>
<feature type="coiled-coil region" evidence="2">
    <location>
        <begin position="88"/>
        <end position="115"/>
    </location>
</feature>
<dbReference type="FunFam" id="2.40.30.170:FF:000010">
    <property type="entry name" value="Efflux RND transporter periplasmic adaptor subunit"/>
    <property type="match status" value="1"/>
</dbReference>
<dbReference type="InterPro" id="IPR058637">
    <property type="entry name" value="YknX-like_C"/>
</dbReference>
<reference evidence="6 7" key="1">
    <citation type="submission" date="2017-10" db="EMBL/GenBank/DDBJ databases">
        <title>Genome sequence of Caulobacter mirabilis FWC38.</title>
        <authorList>
            <person name="Fiebig A."/>
            <person name="Crosson S."/>
        </authorList>
    </citation>
    <scope>NUCLEOTIDE SEQUENCE [LARGE SCALE GENOMIC DNA]</scope>
    <source>
        <strain evidence="6 7">FWC 38</strain>
    </source>
</reference>
<dbReference type="PANTHER" id="PTHR30469:SF11">
    <property type="entry name" value="BLL4320 PROTEIN"/>
    <property type="match status" value="1"/>
</dbReference>
<feature type="domain" description="CusB-like beta-barrel" evidence="4">
    <location>
        <begin position="188"/>
        <end position="261"/>
    </location>
</feature>
<organism evidence="6 7">
    <name type="scientific">Caulobacter mirabilis</name>
    <dbReference type="NCBI Taxonomy" id="69666"/>
    <lineage>
        <taxon>Bacteria</taxon>
        <taxon>Pseudomonadati</taxon>
        <taxon>Pseudomonadota</taxon>
        <taxon>Alphaproteobacteria</taxon>
        <taxon>Caulobacterales</taxon>
        <taxon>Caulobacteraceae</taxon>
        <taxon>Caulobacter</taxon>
    </lineage>
</organism>
<dbReference type="GO" id="GO:0015562">
    <property type="term" value="F:efflux transmembrane transporter activity"/>
    <property type="evidence" value="ECO:0007669"/>
    <property type="project" value="TreeGrafter"/>
</dbReference>
<dbReference type="SUPFAM" id="SSF111369">
    <property type="entry name" value="HlyD-like secretion proteins"/>
    <property type="match status" value="1"/>
</dbReference>
<evidence type="ECO:0000259" key="4">
    <source>
        <dbReference type="Pfam" id="PF25954"/>
    </source>
</evidence>
<dbReference type="Pfam" id="PF25989">
    <property type="entry name" value="YknX_C"/>
    <property type="match status" value="1"/>
</dbReference>
<feature type="domain" description="YknX-like C-terminal permuted SH3-like" evidence="5">
    <location>
        <begin position="268"/>
        <end position="338"/>
    </location>
</feature>
<keyword evidence="7" id="KW-1185">Reference proteome</keyword>
<evidence type="ECO:0000259" key="5">
    <source>
        <dbReference type="Pfam" id="PF25989"/>
    </source>
</evidence>
<evidence type="ECO:0000259" key="3">
    <source>
        <dbReference type="Pfam" id="PF25917"/>
    </source>
</evidence>
<protein>
    <submittedName>
        <fullName evidence="6">Efflux transporter periplasmic adaptor subunit</fullName>
    </submittedName>
</protein>
<dbReference type="Gene3D" id="2.40.50.100">
    <property type="match status" value="1"/>
</dbReference>
<name>A0A2D2B405_9CAUL</name>